<comment type="caution">
    <text evidence="1">The sequence shown here is derived from an EMBL/GenBank/DDBJ whole genome shotgun (WGS) entry which is preliminary data.</text>
</comment>
<keyword evidence="2" id="KW-1185">Reference proteome</keyword>
<dbReference type="NCBIfam" id="NF040732">
    <property type="entry name" value="DsrE_rel_SaoD"/>
    <property type="match status" value="1"/>
</dbReference>
<evidence type="ECO:0000313" key="2">
    <source>
        <dbReference type="Proteomes" id="UP000823123"/>
    </source>
</evidence>
<accession>A0ABS1C9U4</accession>
<reference evidence="1 2" key="1">
    <citation type="submission" date="2020-09" db="EMBL/GenBank/DDBJ databases">
        <title>Parvimonas S3374 sp. nov.</title>
        <authorList>
            <person name="Buhl M."/>
        </authorList>
    </citation>
    <scope>NUCLEOTIDE SEQUENCE [LARGE SCALE GENOMIC DNA]</scope>
    <source>
        <strain evidence="1 2">S3374</strain>
    </source>
</reference>
<dbReference type="InterPro" id="IPR027396">
    <property type="entry name" value="DsrEFH-like"/>
</dbReference>
<dbReference type="EMBL" id="JACVDA010000015">
    <property type="protein sequence ID" value="MBK1468841.1"/>
    <property type="molecule type" value="Genomic_DNA"/>
</dbReference>
<dbReference type="RefSeq" id="WP_002840428.1">
    <property type="nucleotide sequence ID" value="NZ_AP038371.1"/>
</dbReference>
<dbReference type="Proteomes" id="UP000823123">
    <property type="component" value="Unassembled WGS sequence"/>
</dbReference>
<proteinExistence type="predicted"/>
<gene>
    <name evidence="1" type="ORF">IBJ83_05860</name>
</gene>
<evidence type="ECO:0000313" key="1">
    <source>
        <dbReference type="EMBL" id="MBK1468841.1"/>
    </source>
</evidence>
<dbReference type="SUPFAM" id="SSF75169">
    <property type="entry name" value="DsrEFH-like"/>
    <property type="match status" value="1"/>
</dbReference>
<name>A0ABS1C9U4_9FIRM</name>
<sequence length="110" mass="12530">MRVAYVVSSSNSRKILRDMIIPQMEAGEHVAEVVGMFFVFDNTFMLLDNTDLGERIQKLIDEKDMVVLACDQCVYEREIEDKLIKGAHIGCFPMLYGLLKDANLDQVITI</sequence>
<protein>
    <submittedName>
        <fullName evidence="1">DsrE family protein</fullName>
    </submittedName>
</protein>
<organism evidence="1 2">
    <name type="scientific">Parvimonas parva</name>
    <dbReference type="NCBI Taxonomy" id="2769485"/>
    <lineage>
        <taxon>Bacteria</taxon>
        <taxon>Bacillati</taxon>
        <taxon>Bacillota</taxon>
        <taxon>Tissierellia</taxon>
        <taxon>Tissierellales</taxon>
        <taxon>Peptoniphilaceae</taxon>
        <taxon>Parvimonas</taxon>
    </lineage>
</organism>